<dbReference type="EMBL" id="BART01028542">
    <property type="protein sequence ID" value="GAG91001.1"/>
    <property type="molecule type" value="Genomic_DNA"/>
</dbReference>
<dbReference type="SUPFAM" id="SSF56281">
    <property type="entry name" value="Metallo-hydrolase/oxidoreductase"/>
    <property type="match status" value="1"/>
</dbReference>
<evidence type="ECO:0008006" key="2">
    <source>
        <dbReference type="Google" id="ProtNLM"/>
    </source>
</evidence>
<accession>X1D3E7</accession>
<dbReference type="PANTHER" id="PTHR13754">
    <property type="entry name" value="METALLO-BETA-LACTAMASE SUPERFAMILY PROTEIN"/>
    <property type="match status" value="1"/>
</dbReference>
<evidence type="ECO:0000313" key="1">
    <source>
        <dbReference type="EMBL" id="GAG91001.1"/>
    </source>
</evidence>
<dbReference type="GO" id="GO:0016740">
    <property type="term" value="F:transferase activity"/>
    <property type="evidence" value="ECO:0007669"/>
    <property type="project" value="TreeGrafter"/>
</dbReference>
<name>X1D3E7_9ZZZZ</name>
<gene>
    <name evidence="1" type="ORF">S01H4_50295</name>
</gene>
<protein>
    <recommendedName>
        <fullName evidence="2">MBL fold metallo-hydrolase</fullName>
    </recommendedName>
</protein>
<dbReference type="AlphaFoldDB" id="X1D3E7"/>
<dbReference type="Gene3D" id="3.60.15.10">
    <property type="entry name" value="Ribonuclease Z/Hydroxyacylglutathione hydrolase-like"/>
    <property type="match status" value="1"/>
</dbReference>
<sequence>MINLKDRGIVIITGCGHAGPVNIIKHSIKISGVDKLEGIIGGFHLLQAGQERIDLTIEELKKFKPRWVAPMHCTGVIPTAKIALAFKES</sequence>
<dbReference type="PANTHER" id="PTHR13754:SF18">
    <property type="entry name" value="7,8-DIHYDROPTERIN-6-METHYL-4-(BETA-D-RIBOFURANOSYL)-AMINOBENZENE-5'-PHOSPHATE SYNTHASE"/>
    <property type="match status" value="1"/>
</dbReference>
<reference evidence="1" key="1">
    <citation type="journal article" date="2014" name="Front. Microbiol.">
        <title>High frequency of phylogenetically diverse reductive dehalogenase-homologous genes in deep subseafloor sedimentary metagenomes.</title>
        <authorList>
            <person name="Kawai M."/>
            <person name="Futagami T."/>
            <person name="Toyoda A."/>
            <person name="Takaki Y."/>
            <person name="Nishi S."/>
            <person name="Hori S."/>
            <person name="Arai W."/>
            <person name="Tsubouchi T."/>
            <person name="Morono Y."/>
            <person name="Uchiyama I."/>
            <person name="Ito T."/>
            <person name="Fujiyama A."/>
            <person name="Inagaki F."/>
            <person name="Takami H."/>
        </authorList>
    </citation>
    <scope>NUCLEOTIDE SEQUENCE</scope>
    <source>
        <strain evidence="1">Expedition CK06-06</strain>
    </source>
</reference>
<dbReference type="InterPro" id="IPR052926">
    <property type="entry name" value="Metallo-beta-lactamase_dom"/>
</dbReference>
<dbReference type="InterPro" id="IPR036866">
    <property type="entry name" value="RibonucZ/Hydroxyglut_hydro"/>
</dbReference>
<proteinExistence type="predicted"/>
<organism evidence="1">
    <name type="scientific">marine sediment metagenome</name>
    <dbReference type="NCBI Taxonomy" id="412755"/>
    <lineage>
        <taxon>unclassified sequences</taxon>
        <taxon>metagenomes</taxon>
        <taxon>ecological metagenomes</taxon>
    </lineage>
</organism>
<comment type="caution">
    <text evidence="1">The sequence shown here is derived from an EMBL/GenBank/DDBJ whole genome shotgun (WGS) entry which is preliminary data.</text>
</comment>